<evidence type="ECO:0000256" key="2">
    <source>
        <dbReference type="SAM" id="Phobius"/>
    </source>
</evidence>
<dbReference type="Proteomes" id="UP001392437">
    <property type="component" value="Unassembled WGS sequence"/>
</dbReference>
<sequence>MPAFGARPHNGDESAVTVTDPATDAMLEALGTVGFTKSWVDAMHFMIAGLITVICLVMILSIVTACREPSIEETEKDLVRRKGERAAQEYFMKQTQKVTQDVQQELGAVNPVGGAGGHGSNGSNSGHGMFDKVDKAVSNPKSRS</sequence>
<dbReference type="EMBL" id="JAQQWP010000008">
    <property type="protein sequence ID" value="KAK8105000.1"/>
    <property type="molecule type" value="Genomic_DNA"/>
</dbReference>
<reference evidence="3 4" key="1">
    <citation type="submission" date="2023-01" db="EMBL/GenBank/DDBJ databases">
        <title>Analysis of 21 Apiospora genomes using comparative genomics revels a genus with tremendous synthesis potential of carbohydrate active enzymes and secondary metabolites.</title>
        <authorList>
            <person name="Sorensen T."/>
        </authorList>
    </citation>
    <scope>NUCLEOTIDE SEQUENCE [LARGE SCALE GENOMIC DNA]</scope>
    <source>
        <strain evidence="3 4">CBS 117206</strain>
    </source>
</reference>
<evidence type="ECO:0000313" key="4">
    <source>
        <dbReference type="Proteomes" id="UP001392437"/>
    </source>
</evidence>
<proteinExistence type="predicted"/>
<protein>
    <submittedName>
        <fullName evidence="3">Uncharacterized protein</fullName>
    </submittedName>
</protein>
<keyword evidence="2" id="KW-0472">Membrane</keyword>
<keyword evidence="2" id="KW-1133">Transmembrane helix</keyword>
<organism evidence="3 4">
    <name type="scientific">Apiospora kogelbergensis</name>
    <dbReference type="NCBI Taxonomy" id="1337665"/>
    <lineage>
        <taxon>Eukaryota</taxon>
        <taxon>Fungi</taxon>
        <taxon>Dikarya</taxon>
        <taxon>Ascomycota</taxon>
        <taxon>Pezizomycotina</taxon>
        <taxon>Sordariomycetes</taxon>
        <taxon>Xylariomycetidae</taxon>
        <taxon>Amphisphaeriales</taxon>
        <taxon>Apiosporaceae</taxon>
        <taxon>Apiospora</taxon>
    </lineage>
</organism>
<gene>
    <name evidence="3" type="ORF">PG999_008359</name>
</gene>
<evidence type="ECO:0000313" key="3">
    <source>
        <dbReference type="EMBL" id="KAK8105000.1"/>
    </source>
</evidence>
<keyword evidence="4" id="KW-1185">Reference proteome</keyword>
<name>A0AAW0QUB4_9PEZI</name>
<comment type="caution">
    <text evidence="3">The sequence shown here is derived from an EMBL/GenBank/DDBJ whole genome shotgun (WGS) entry which is preliminary data.</text>
</comment>
<dbReference type="AlphaFoldDB" id="A0AAW0QUB4"/>
<accession>A0AAW0QUB4</accession>
<keyword evidence="2" id="KW-0812">Transmembrane</keyword>
<feature type="transmembrane region" description="Helical" evidence="2">
    <location>
        <begin position="45"/>
        <end position="66"/>
    </location>
</feature>
<feature type="region of interest" description="Disordered" evidence="1">
    <location>
        <begin position="104"/>
        <end position="144"/>
    </location>
</feature>
<evidence type="ECO:0000256" key="1">
    <source>
        <dbReference type="SAM" id="MobiDB-lite"/>
    </source>
</evidence>